<dbReference type="HOGENOM" id="CLU_1935029_0_0_7"/>
<reference evidence="2 3" key="1">
    <citation type="submission" date="2005-10" db="EMBL/GenBank/DDBJ databases">
        <title>Complete sequence of Geobacter metallireducens GS-15.</title>
        <authorList>
            <consortium name="US DOE Joint Genome Institute"/>
            <person name="Copeland A."/>
            <person name="Lucas S."/>
            <person name="Lapidus A."/>
            <person name="Barry K."/>
            <person name="Detter J.C."/>
            <person name="Glavina T."/>
            <person name="Hammon N."/>
            <person name="Israni S."/>
            <person name="Pitluck S."/>
            <person name="Di Bartolo G."/>
            <person name="Chain P."/>
            <person name="Schmutz J."/>
            <person name="Larimer F."/>
            <person name="Land M."/>
            <person name="Kyrpides N."/>
            <person name="Ivanova N."/>
            <person name="Richardson P."/>
        </authorList>
    </citation>
    <scope>NUCLEOTIDE SEQUENCE [LARGE SCALE GENOMIC DNA]</scope>
    <source>
        <strain evidence="3">ATCC 53774 / DSM 7210 / GS-15</strain>
    </source>
</reference>
<protein>
    <recommendedName>
        <fullName evidence="4">DUF2946 domain-containing protein</fullName>
    </recommendedName>
</protein>
<sequence>MKGQHATMKFSHVPIQAVAMVMVVLHLFLFPLVHAHGLAFVEPGGPHASDIVCLATDADAGHDSTEDAGHDSTGDHHGSSGICHPDTPFVVTHSQSHAVTQLIVELSPSYAGRLLLGYPRPLYIPPRNAA</sequence>
<organism evidence="2 3">
    <name type="scientific">Geobacter metallireducens (strain ATCC 53774 / DSM 7210 / GS-15)</name>
    <dbReference type="NCBI Taxonomy" id="269799"/>
    <lineage>
        <taxon>Bacteria</taxon>
        <taxon>Pseudomonadati</taxon>
        <taxon>Thermodesulfobacteriota</taxon>
        <taxon>Desulfuromonadia</taxon>
        <taxon>Geobacterales</taxon>
        <taxon>Geobacteraceae</taxon>
        <taxon>Geobacter</taxon>
    </lineage>
</organism>
<name>J9JEP6_GEOMG</name>
<evidence type="ECO:0008006" key="4">
    <source>
        <dbReference type="Google" id="ProtNLM"/>
    </source>
</evidence>
<feature type="region of interest" description="Disordered" evidence="1">
    <location>
        <begin position="62"/>
        <end position="85"/>
    </location>
</feature>
<dbReference type="Proteomes" id="UP000007073">
    <property type="component" value="Chromosome"/>
</dbReference>
<dbReference type="EMBL" id="CP000148">
    <property type="protein sequence ID" value="AFR42856.1"/>
    <property type="molecule type" value="Genomic_DNA"/>
</dbReference>
<keyword evidence="3" id="KW-1185">Reference proteome</keyword>
<accession>J9JEP6</accession>
<dbReference type="KEGG" id="gme:Gmet_3640"/>
<feature type="compositionally biased region" description="Basic and acidic residues" evidence="1">
    <location>
        <begin position="62"/>
        <end position="78"/>
    </location>
</feature>
<evidence type="ECO:0000256" key="1">
    <source>
        <dbReference type="SAM" id="MobiDB-lite"/>
    </source>
</evidence>
<gene>
    <name evidence="2" type="ordered locus">Gmet_3640</name>
</gene>
<dbReference type="AlphaFoldDB" id="J9JEP6"/>
<evidence type="ECO:0000313" key="3">
    <source>
        <dbReference type="Proteomes" id="UP000007073"/>
    </source>
</evidence>
<reference evidence="2 3" key="2">
    <citation type="journal article" date="2009" name="BMC Microbiol.">
        <title>The genome sequence of Geobacter metallireducens: features of metabolism, physiology and regulation common and dissimilar to Geobacter sulfurreducens.</title>
        <authorList>
            <person name="Aklujkar M."/>
            <person name="Krushkal J."/>
            <person name="DiBartolo G."/>
            <person name="Lapidus A."/>
            <person name="Land M.L."/>
            <person name="Lovley D.R."/>
        </authorList>
    </citation>
    <scope>NUCLEOTIDE SEQUENCE [LARGE SCALE GENOMIC DNA]</scope>
    <source>
        <strain evidence="3">ATCC 53774 / DSM 7210 / GS-15</strain>
    </source>
</reference>
<evidence type="ECO:0000313" key="2">
    <source>
        <dbReference type="EMBL" id="AFR42856.1"/>
    </source>
</evidence>
<dbReference type="STRING" id="269799.Gmet_3640"/>
<proteinExistence type="predicted"/>